<dbReference type="InterPro" id="IPR029063">
    <property type="entry name" value="SAM-dependent_MTases_sf"/>
</dbReference>
<dbReference type="GO" id="GO:0032259">
    <property type="term" value="P:methylation"/>
    <property type="evidence" value="ECO:0007669"/>
    <property type="project" value="UniProtKB-KW"/>
</dbReference>
<evidence type="ECO:0000313" key="3">
    <source>
        <dbReference type="Proteomes" id="UP001550603"/>
    </source>
</evidence>
<dbReference type="GO" id="GO:0008168">
    <property type="term" value="F:methyltransferase activity"/>
    <property type="evidence" value="ECO:0007669"/>
    <property type="project" value="UniProtKB-KW"/>
</dbReference>
<protein>
    <submittedName>
        <fullName evidence="2">FkbM family methyltransferase</fullName>
    </submittedName>
</protein>
<dbReference type="Proteomes" id="UP001550603">
    <property type="component" value="Unassembled WGS sequence"/>
</dbReference>
<proteinExistence type="predicted"/>
<name>A0ABV2XWV5_9ACTN</name>
<dbReference type="Gene3D" id="3.40.50.150">
    <property type="entry name" value="Vaccinia Virus protein VP39"/>
    <property type="match status" value="1"/>
</dbReference>
<gene>
    <name evidence="2" type="ORF">ABZ568_19160</name>
</gene>
<keyword evidence="2" id="KW-0489">Methyltransferase</keyword>
<sequence>MVRLAWEHPANRGRRARALAGMAGWQAWKRLVRRPVDLSVYGDLSFRAYPDSTQPGRFVYFGGLPDYEEMTFMKRYLRPGDGFIDGGANEGMFTLLAAQLVGPSGAVHSFEAVPAFAQRLRDNVDANSLGCVTVHEMAIGTEPGTTSFVIRGTGSRIRTDADSDNTVRVRLGRLDDTLPGRPFAMGKLDVEGAEHLALRGAGRLVARGEPAVWMLELVDTFLRRFGSTAREVRRWLGDHGYDVVLYDPHGNRLVGAPDPLRPGQPDVLAVCRQRRREVEARLTGRV</sequence>
<organism evidence="2 3">
    <name type="scientific">Streptomyces olindensis</name>
    <dbReference type="NCBI Taxonomy" id="358823"/>
    <lineage>
        <taxon>Bacteria</taxon>
        <taxon>Bacillati</taxon>
        <taxon>Actinomycetota</taxon>
        <taxon>Actinomycetes</taxon>
        <taxon>Kitasatosporales</taxon>
        <taxon>Streptomycetaceae</taxon>
        <taxon>Streptomyces</taxon>
    </lineage>
</organism>
<dbReference type="RefSeq" id="WP_359789935.1">
    <property type="nucleotide sequence ID" value="NZ_JBEYBN010000025.1"/>
</dbReference>
<comment type="caution">
    <text evidence="2">The sequence shown here is derived from an EMBL/GenBank/DDBJ whole genome shotgun (WGS) entry which is preliminary data.</text>
</comment>
<keyword evidence="2" id="KW-0808">Transferase</keyword>
<reference evidence="2 3" key="1">
    <citation type="submission" date="2024-06" db="EMBL/GenBank/DDBJ databases">
        <title>The Natural Products Discovery Center: Release of the First 8490 Sequenced Strains for Exploring Actinobacteria Biosynthetic Diversity.</title>
        <authorList>
            <person name="Kalkreuter E."/>
            <person name="Kautsar S.A."/>
            <person name="Yang D."/>
            <person name="Bader C.D."/>
            <person name="Teijaro C.N."/>
            <person name="Fluegel L."/>
            <person name="Davis C.M."/>
            <person name="Simpson J.R."/>
            <person name="Lauterbach L."/>
            <person name="Steele A.D."/>
            <person name="Gui C."/>
            <person name="Meng S."/>
            <person name="Li G."/>
            <person name="Viehrig K."/>
            <person name="Ye F."/>
            <person name="Su P."/>
            <person name="Kiefer A.F."/>
            <person name="Nichols A."/>
            <person name="Cepeda A.J."/>
            <person name="Yan W."/>
            <person name="Fan B."/>
            <person name="Jiang Y."/>
            <person name="Adhikari A."/>
            <person name="Zheng C.-J."/>
            <person name="Schuster L."/>
            <person name="Cowan T.M."/>
            <person name="Smanski M.J."/>
            <person name="Chevrette M.G."/>
            <person name="De Carvalho L.P.S."/>
            <person name="Shen B."/>
        </authorList>
    </citation>
    <scope>NUCLEOTIDE SEQUENCE [LARGE SCALE GENOMIC DNA]</scope>
    <source>
        <strain evidence="2 3">NPDC019583</strain>
    </source>
</reference>
<dbReference type="EMBL" id="JBEYBN010000025">
    <property type="protein sequence ID" value="MEU2268481.1"/>
    <property type="molecule type" value="Genomic_DNA"/>
</dbReference>
<dbReference type="InterPro" id="IPR052514">
    <property type="entry name" value="SAM-dependent_MTase"/>
</dbReference>
<evidence type="ECO:0000259" key="1">
    <source>
        <dbReference type="Pfam" id="PF05050"/>
    </source>
</evidence>
<feature type="domain" description="Methyltransferase FkbM" evidence="1">
    <location>
        <begin position="85"/>
        <end position="242"/>
    </location>
</feature>
<dbReference type="InterPro" id="IPR006342">
    <property type="entry name" value="FkbM_mtfrase"/>
</dbReference>
<evidence type="ECO:0000313" key="2">
    <source>
        <dbReference type="EMBL" id="MEU2268481.1"/>
    </source>
</evidence>
<dbReference type="PANTHER" id="PTHR34203">
    <property type="entry name" value="METHYLTRANSFERASE, FKBM FAMILY PROTEIN"/>
    <property type="match status" value="1"/>
</dbReference>
<accession>A0ABV2XWV5</accession>
<keyword evidence="3" id="KW-1185">Reference proteome</keyword>
<dbReference type="PANTHER" id="PTHR34203:SF15">
    <property type="entry name" value="SLL1173 PROTEIN"/>
    <property type="match status" value="1"/>
</dbReference>
<dbReference type="SUPFAM" id="SSF53335">
    <property type="entry name" value="S-adenosyl-L-methionine-dependent methyltransferases"/>
    <property type="match status" value="1"/>
</dbReference>
<dbReference type="Pfam" id="PF05050">
    <property type="entry name" value="Methyltransf_21"/>
    <property type="match status" value="1"/>
</dbReference>
<dbReference type="NCBIfam" id="TIGR01444">
    <property type="entry name" value="fkbM_fam"/>
    <property type="match status" value="1"/>
</dbReference>